<name>A0A238VDY4_9ACTN</name>
<keyword evidence="17" id="KW-0443">Lipid metabolism</keyword>
<dbReference type="EC" id="2.7.8.-" evidence="17"/>
<feature type="transmembrane region" description="Helical" evidence="17">
    <location>
        <begin position="53"/>
        <end position="72"/>
    </location>
</feature>
<evidence type="ECO:0000313" key="19">
    <source>
        <dbReference type="EMBL" id="SNR32605.1"/>
    </source>
</evidence>
<feature type="binding site" evidence="17">
    <location>
        <position position="80"/>
    </location>
    <ligand>
        <name>a CDP-1,2-diacyl-sn-glycerol</name>
        <dbReference type="ChEBI" id="CHEBI:58332"/>
    </ligand>
</feature>
<comment type="caution">
    <text evidence="17">Lacks conserved residue(s) required for the propagation of feature annotation.</text>
</comment>
<evidence type="ECO:0000256" key="14">
    <source>
        <dbReference type="ARBA" id="ARBA00024082"/>
    </source>
</evidence>
<feature type="binding site" evidence="17">
    <location>
        <position position="74"/>
    </location>
    <ligand>
        <name>a CDP-1,2-diacyl-sn-glycerol</name>
        <dbReference type="ChEBI" id="CHEBI:58332"/>
    </ligand>
</feature>
<evidence type="ECO:0000256" key="7">
    <source>
        <dbReference type="ARBA" id="ARBA00022679"/>
    </source>
</evidence>
<dbReference type="Pfam" id="PF01066">
    <property type="entry name" value="CDP-OH_P_transf"/>
    <property type="match status" value="1"/>
</dbReference>
<evidence type="ECO:0000256" key="16">
    <source>
        <dbReference type="ARBA" id="ARBA00048865"/>
    </source>
</evidence>
<comment type="catalytic activity">
    <reaction evidence="13 17">
        <text>1,2-di-(9Z-octadecenoyl)-sn-glycero-3-cytidine-5'-diphosphate + 1D-myo-inositol 3-phosphate = 1,2-di-(9Z-octadecenoyl)-sn-glycero-3-phospho-(1D-myo-inositol-3-phosphate) + CMP + H(+)</text>
        <dbReference type="Rhea" id="RHEA:61216"/>
        <dbReference type="ChEBI" id="CHEBI:15378"/>
        <dbReference type="ChEBI" id="CHEBI:58401"/>
        <dbReference type="ChEBI" id="CHEBI:60377"/>
        <dbReference type="ChEBI" id="CHEBI:85356"/>
        <dbReference type="ChEBI" id="CHEBI:144472"/>
    </reaction>
</comment>
<dbReference type="InterPro" id="IPR044268">
    <property type="entry name" value="PIP_synthase_PgsA1"/>
</dbReference>
<comment type="pathway">
    <text evidence="2 17">Phospholipid metabolism; phosphatidylinositol phosphate biosynthesis.</text>
</comment>
<evidence type="ECO:0000256" key="1">
    <source>
        <dbReference type="ARBA" id="ARBA00004651"/>
    </source>
</evidence>
<dbReference type="InterPro" id="IPR000462">
    <property type="entry name" value="CDP-OH_P_trans"/>
</dbReference>
<reference evidence="19 20" key="1">
    <citation type="submission" date="2017-06" db="EMBL/GenBank/DDBJ databases">
        <authorList>
            <person name="Kim H.J."/>
            <person name="Triplett B.A."/>
        </authorList>
    </citation>
    <scope>NUCLEOTIDE SEQUENCE [LARGE SCALE GENOMIC DNA]</scope>
    <source>
        <strain evidence="19 20">DSM 44272</strain>
    </source>
</reference>
<evidence type="ECO:0000256" key="11">
    <source>
        <dbReference type="ARBA" id="ARBA00022989"/>
    </source>
</evidence>
<feature type="binding site" evidence="17">
    <location>
        <position position="69"/>
    </location>
    <ligand>
        <name>Mg(2+)</name>
        <dbReference type="ChEBI" id="CHEBI:18420"/>
        <label>1</label>
    </ligand>
</feature>
<feature type="transmembrane region" description="Helical" evidence="17">
    <location>
        <begin position="154"/>
        <end position="180"/>
    </location>
</feature>
<keyword evidence="20" id="KW-1185">Reference proteome</keyword>
<accession>A0A238VDY4</accession>
<gene>
    <name evidence="19" type="ORF">SAMN06272737_10328</name>
</gene>
<evidence type="ECO:0000256" key="6">
    <source>
        <dbReference type="ARBA" id="ARBA00022475"/>
    </source>
</evidence>
<dbReference type="GO" id="GO:0008654">
    <property type="term" value="P:phospholipid biosynthetic process"/>
    <property type="evidence" value="ECO:0007669"/>
    <property type="project" value="UniProtKB-UniRule"/>
</dbReference>
<dbReference type="AlphaFoldDB" id="A0A238VDY4"/>
<proteinExistence type="inferred from homology"/>
<dbReference type="Proteomes" id="UP000198403">
    <property type="component" value="Unassembled WGS sequence"/>
</dbReference>
<evidence type="ECO:0000256" key="2">
    <source>
        <dbReference type="ARBA" id="ARBA00004805"/>
    </source>
</evidence>
<evidence type="ECO:0000256" key="3">
    <source>
        <dbReference type="ARBA" id="ARBA00005189"/>
    </source>
</evidence>
<comment type="subcellular location">
    <subcellularLocation>
        <location evidence="1 17">Cell membrane</location>
        <topology evidence="1 17">Multi-pass membrane protein</topology>
    </subcellularLocation>
</comment>
<evidence type="ECO:0000256" key="4">
    <source>
        <dbReference type="ARBA" id="ARBA00010441"/>
    </source>
</evidence>
<keyword evidence="17" id="KW-0444">Lipid biosynthesis</keyword>
<keyword evidence="6 17" id="KW-1003">Cell membrane</keyword>
<dbReference type="GO" id="GO:0000287">
    <property type="term" value="F:magnesium ion binding"/>
    <property type="evidence" value="ECO:0007669"/>
    <property type="project" value="UniProtKB-UniRule"/>
</dbReference>
<comment type="cofactor">
    <cofactor evidence="17">
        <name>Mg(2+)</name>
        <dbReference type="ChEBI" id="CHEBI:18420"/>
    </cofactor>
    <text evidence="17">Contains a di-nuclear catalytic Mg(2+) center.</text>
</comment>
<keyword evidence="10 17" id="KW-0460">Magnesium</keyword>
<protein>
    <recommendedName>
        <fullName evidence="14 17">Phosphatidylinositol phosphate synthase</fullName>
        <shortName evidence="17">PIP synthase</shortName>
        <ecNumber evidence="17">2.7.8.-</ecNumber>
    </recommendedName>
    <alternativeName>
        <fullName evidence="15 17">CDP-diacylglycerol--D-myo-inositol-3-phosphate 3-phosphatidyltransferase</fullName>
    </alternativeName>
</protein>
<dbReference type="InterPro" id="IPR048254">
    <property type="entry name" value="CDP_ALCOHOL_P_TRANSF_CS"/>
</dbReference>
<feature type="binding site" evidence="17">
    <location>
        <position position="91"/>
    </location>
    <ligand>
        <name>Mg(2+)</name>
        <dbReference type="ChEBI" id="CHEBI:18420"/>
        <label>2</label>
    </ligand>
</feature>
<dbReference type="OrthoDB" id="116551at2"/>
<feature type="active site" description="Proton acceptor" evidence="17">
    <location>
        <position position="91"/>
    </location>
</feature>
<dbReference type="EMBL" id="FZNO01000003">
    <property type="protein sequence ID" value="SNR32605.1"/>
    <property type="molecule type" value="Genomic_DNA"/>
</dbReference>
<evidence type="ECO:0000256" key="9">
    <source>
        <dbReference type="ARBA" id="ARBA00022723"/>
    </source>
</evidence>
<evidence type="ECO:0000256" key="10">
    <source>
        <dbReference type="ARBA" id="ARBA00022842"/>
    </source>
</evidence>
<feature type="binding site" evidence="17">
    <location>
        <position position="70"/>
    </location>
    <ligand>
        <name>a CDP-1,2-diacyl-sn-glycerol</name>
        <dbReference type="ChEBI" id="CHEBI:58332"/>
    </ligand>
</feature>
<keyword evidence="7 17" id="KW-0808">Transferase</keyword>
<dbReference type="UniPathway" id="UPA00220"/>
<feature type="binding site" evidence="17">
    <location>
        <position position="87"/>
    </location>
    <ligand>
        <name>Mg(2+)</name>
        <dbReference type="ChEBI" id="CHEBI:18420"/>
        <label>2</label>
    </ligand>
</feature>
<feature type="binding site" evidence="17">
    <location>
        <position position="87"/>
    </location>
    <ligand>
        <name>Mg(2+)</name>
        <dbReference type="ChEBI" id="CHEBI:18420"/>
        <label>1</label>
    </ligand>
</feature>
<dbReference type="HAMAP" id="MF_02241">
    <property type="entry name" value="PIP_synthase"/>
    <property type="match status" value="1"/>
</dbReference>
<evidence type="ECO:0000256" key="17">
    <source>
        <dbReference type="HAMAP-Rule" id="MF_02241"/>
    </source>
</evidence>
<evidence type="ECO:0000313" key="20">
    <source>
        <dbReference type="Proteomes" id="UP000198403"/>
    </source>
</evidence>
<feature type="binding site" evidence="17">
    <location>
        <begin position="29"/>
        <end position="32"/>
    </location>
    <ligand>
        <name>a CDP-1,2-diacyl-sn-glycerol</name>
        <dbReference type="ChEBI" id="CHEBI:58332"/>
    </ligand>
</feature>
<feature type="binding site" evidence="17">
    <location>
        <position position="66"/>
    </location>
    <ligand>
        <name>Mg(2+)</name>
        <dbReference type="ChEBI" id="CHEBI:18420"/>
        <label>2</label>
    </ligand>
</feature>
<dbReference type="NCBIfam" id="NF045883">
    <property type="entry name" value="PIPSynth"/>
    <property type="match status" value="1"/>
</dbReference>
<evidence type="ECO:0000256" key="13">
    <source>
        <dbReference type="ARBA" id="ARBA00023935"/>
    </source>
</evidence>
<dbReference type="GO" id="GO:0005886">
    <property type="term" value="C:plasma membrane"/>
    <property type="evidence" value="ECO:0007669"/>
    <property type="project" value="UniProtKB-SubCell"/>
</dbReference>
<dbReference type="PROSITE" id="PS00379">
    <property type="entry name" value="CDP_ALCOHOL_P_TRANSF"/>
    <property type="match status" value="1"/>
</dbReference>
<comment type="pathway">
    <text evidence="3">Lipid metabolism.</text>
</comment>
<feature type="transmembrane region" description="Helical" evidence="17">
    <location>
        <begin position="114"/>
        <end position="134"/>
    </location>
</feature>
<dbReference type="RefSeq" id="WP_089335188.1">
    <property type="nucleotide sequence ID" value="NZ_FZNO01000003.1"/>
</dbReference>
<keyword evidence="11 17" id="KW-1133">Transmembrane helix</keyword>
<sequence>MLGSNVRPAVARFWAPVVARLARAGVTPDMVTITGTLGAVASAVFLIGNGRLFWGAFAVTVFVLLDMLDGALARARGGGSVFGAVLDSTGDRAADAAIFGALVWWFSGQGDNRLLVLLALVCLVLGVLTSYIKARAEGVGLSCDVGIVERTERLILVLVGTGFTGLGIPYAVHVALWALLVGSAITVGQRFVAVRRAASGRPLPVPPSPPAP</sequence>
<keyword evidence="17" id="KW-1208">Phospholipid metabolism</keyword>
<keyword evidence="9 17" id="KW-0479">Metal-binding</keyword>
<comment type="function">
    <text evidence="17">Catalyzes the conjugation of the 1'-hydroxyl group of D-myo-inositol-3-phosphate (also named L-myo-inositol-1-phosphate) with a lipid tail of cytidine diphosphate diacylglycerol (CDP-DAG), forming phosphatidylinositol phosphate (PIP) and CMP. PIP is a precursor of phosphatidylinositol (PI) which is an essential lipid required for cell wall formation.</text>
</comment>
<comment type="subunit">
    <text evidence="5 17">Homodimer.</text>
</comment>
<dbReference type="InterPro" id="IPR043130">
    <property type="entry name" value="CDP-OH_PTrfase_TM_dom"/>
</dbReference>
<keyword evidence="8 17" id="KW-0812">Transmembrane</keyword>
<evidence type="ECO:0000256" key="5">
    <source>
        <dbReference type="ARBA" id="ARBA00011738"/>
    </source>
</evidence>
<evidence type="ECO:0000256" key="12">
    <source>
        <dbReference type="ARBA" id="ARBA00023136"/>
    </source>
</evidence>
<evidence type="ECO:0000256" key="8">
    <source>
        <dbReference type="ARBA" id="ARBA00022692"/>
    </source>
</evidence>
<feature type="binding site" evidence="17">
    <location>
        <position position="66"/>
    </location>
    <ligand>
        <name>Mg(2+)</name>
        <dbReference type="ChEBI" id="CHEBI:18420"/>
        <label>1</label>
    </ligand>
</feature>
<evidence type="ECO:0000256" key="15">
    <source>
        <dbReference type="ARBA" id="ARBA00033137"/>
    </source>
</evidence>
<keyword evidence="12 17" id="KW-0472">Membrane</keyword>
<keyword evidence="17" id="KW-0594">Phospholipid biosynthesis</keyword>
<comment type="similarity">
    <text evidence="4 17 18">Belongs to the CDP-alcohol phosphatidyltransferase class-I family.</text>
</comment>
<evidence type="ECO:0000256" key="18">
    <source>
        <dbReference type="RuleBase" id="RU003750"/>
    </source>
</evidence>
<dbReference type="GO" id="GO:0016780">
    <property type="term" value="F:phosphotransferase activity, for other substituted phosphate groups"/>
    <property type="evidence" value="ECO:0007669"/>
    <property type="project" value="UniProtKB-UniRule"/>
</dbReference>
<dbReference type="Gene3D" id="1.20.120.1760">
    <property type="match status" value="1"/>
</dbReference>
<organism evidence="19 20">
    <name type="scientific">Blastococcus mobilis</name>
    <dbReference type="NCBI Taxonomy" id="1938746"/>
    <lineage>
        <taxon>Bacteria</taxon>
        <taxon>Bacillati</taxon>
        <taxon>Actinomycetota</taxon>
        <taxon>Actinomycetes</taxon>
        <taxon>Geodermatophilales</taxon>
        <taxon>Geodermatophilaceae</taxon>
        <taxon>Blastococcus</taxon>
    </lineage>
</organism>
<comment type="catalytic activity">
    <reaction evidence="16 17">
        <text>a CDP-1,2-diacyl-sn-glycerol + 1D-myo-inositol 3-phosphate = a 1,2-diacyl-sn-glycero-3-phospho-(1D-myo-inositol-3-phosphate) + CMP + H(+)</text>
        <dbReference type="Rhea" id="RHEA:60504"/>
        <dbReference type="ChEBI" id="CHEBI:15378"/>
        <dbReference type="ChEBI" id="CHEBI:58088"/>
        <dbReference type="ChEBI" id="CHEBI:58332"/>
        <dbReference type="ChEBI" id="CHEBI:58401"/>
        <dbReference type="ChEBI" id="CHEBI:60377"/>
    </reaction>
</comment>